<reference evidence="1" key="1">
    <citation type="submission" date="2021-03" db="EMBL/GenBank/DDBJ databases">
        <authorList>
            <person name="So Y."/>
        </authorList>
    </citation>
    <scope>NUCLEOTIDE SEQUENCE</scope>
    <source>
        <strain evidence="1">SG15</strain>
    </source>
</reference>
<gene>
    <name evidence="1" type="ORF">J5Y10_03985</name>
</gene>
<dbReference type="Proteomes" id="UP000677537">
    <property type="component" value="Unassembled WGS sequence"/>
</dbReference>
<evidence type="ECO:0000313" key="1">
    <source>
        <dbReference type="EMBL" id="MBP0491933.1"/>
    </source>
</evidence>
<evidence type="ECO:0000313" key="2">
    <source>
        <dbReference type="Proteomes" id="UP000677537"/>
    </source>
</evidence>
<dbReference type="AlphaFoldDB" id="A0A940MUH5"/>
<dbReference type="EMBL" id="JAGIZA010000002">
    <property type="protein sequence ID" value="MBP0491933.1"/>
    <property type="molecule type" value="Genomic_DNA"/>
</dbReference>
<keyword evidence="2" id="KW-1185">Reference proteome</keyword>
<protein>
    <submittedName>
        <fullName evidence="1">Uncharacterized protein</fullName>
    </submittedName>
</protein>
<sequence>MSRERWPHGVAECARCDDQPERRDAMQDDMARQLIAEAVRAALEEGLRHAPDPVLYLRRAANEVLMVLTAFDTASPREGAELRAIVAEEVVTVSREMLRRQRN</sequence>
<proteinExistence type="predicted"/>
<dbReference type="RefSeq" id="WP_209370925.1">
    <property type="nucleotide sequence ID" value="NZ_JAGIZA010000002.1"/>
</dbReference>
<name>A0A940MUH5_9PROT</name>
<organism evidence="1 2">
    <name type="scientific">Roseomonas indoligenes</name>
    <dbReference type="NCBI Taxonomy" id="2820811"/>
    <lineage>
        <taxon>Bacteria</taxon>
        <taxon>Pseudomonadati</taxon>
        <taxon>Pseudomonadota</taxon>
        <taxon>Alphaproteobacteria</taxon>
        <taxon>Acetobacterales</taxon>
        <taxon>Roseomonadaceae</taxon>
        <taxon>Roseomonas</taxon>
    </lineage>
</organism>
<accession>A0A940MUH5</accession>
<comment type="caution">
    <text evidence="1">The sequence shown here is derived from an EMBL/GenBank/DDBJ whole genome shotgun (WGS) entry which is preliminary data.</text>
</comment>